<dbReference type="KEGG" id="qsa:O6P43_011886"/>
<dbReference type="CDD" id="cd00132">
    <property type="entry name" value="CRIB"/>
    <property type="match status" value="1"/>
</dbReference>
<feature type="region of interest" description="Disordered" evidence="1">
    <location>
        <begin position="70"/>
        <end position="162"/>
    </location>
</feature>
<organism evidence="3 4">
    <name type="scientific">Quillaja saponaria</name>
    <name type="common">Soap bark tree</name>
    <dbReference type="NCBI Taxonomy" id="32244"/>
    <lineage>
        <taxon>Eukaryota</taxon>
        <taxon>Viridiplantae</taxon>
        <taxon>Streptophyta</taxon>
        <taxon>Embryophyta</taxon>
        <taxon>Tracheophyta</taxon>
        <taxon>Spermatophyta</taxon>
        <taxon>Magnoliopsida</taxon>
        <taxon>eudicotyledons</taxon>
        <taxon>Gunneridae</taxon>
        <taxon>Pentapetalae</taxon>
        <taxon>rosids</taxon>
        <taxon>fabids</taxon>
        <taxon>Fabales</taxon>
        <taxon>Quillajaceae</taxon>
        <taxon>Quillaja</taxon>
    </lineage>
</organism>
<dbReference type="Gene3D" id="3.90.810.10">
    <property type="entry name" value="CRIB domain"/>
    <property type="match status" value="1"/>
</dbReference>
<evidence type="ECO:0000259" key="2">
    <source>
        <dbReference type="PROSITE" id="PS50108"/>
    </source>
</evidence>
<evidence type="ECO:0000313" key="3">
    <source>
        <dbReference type="EMBL" id="KAJ7967651.1"/>
    </source>
</evidence>
<dbReference type="EMBL" id="JARAOO010000005">
    <property type="protein sequence ID" value="KAJ7967651.1"/>
    <property type="molecule type" value="Genomic_DNA"/>
</dbReference>
<feature type="compositionally biased region" description="Basic residues" evidence="1">
    <location>
        <begin position="118"/>
        <end position="128"/>
    </location>
</feature>
<keyword evidence="4" id="KW-1185">Reference proteome</keyword>
<sequence>MATIKGIYKGFKFISQIFVGIIAVVKEREMEIGYPTDVKHVAHIGWESPSGTGPSWMNEFKTTPDFATSLGAMGEQRDSSSMAFSTPSSSQGNFEQSMGRQPASDMLKDIPPSELSKIPKKHKRKKIKSTSSPKSTSSSTRPSKAAKPKATYIDRQAAPNLL</sequence>
<reference evidence="3" key="1">
    <citation type="journal article" date="2023" name="Science">
        <title>Elucidation of the pathway for biosynthesis of saponin adjuvants from the soapbark tree.</title>
        <authorList>
            <person name="Reed J."/>
            <person name="Orme A."/>
            <person name="El-Demerdash A."/>
            <person name="Owen C."/>
            <person name="Martin L.B.B."/>
            <person name="Misra R.C."/>
            <person name="Kikuchi S."/>
            <person name="Rejzek M."/>
            <person name="Martin A.C."/>
            <person name="Harkess A."/>
            <person name="Leebens-Mack J."/>
            <person name="Louveau T."/>
            <person name="Stephenson M.J."/>
            <person name="Osbourn A."/>
        </authorList>
    </citation>
    <scope>NUCLEOTIDE SEQUENCE</scope>
    <source>
        <strain evidence="3">S10</strain>
    </source>
</reference>
<dbReference type="AlphaFoldDB" id="A0AAD7M252"/>
<dbReference type="PANTHER" id="PTHR46325">
    <property type="entry name" value="CRIB DOMAIN-CONTAINING PROTEIN RIC8"/>
    <property type="match status" value="1"/>
</dbReference>
<feature type="compositionally biased region" description="Low complexity" evidence="1">
    <location>
        <begin position="129"/>
        <end position="150"/>
    </location>
</feature>
<accession>A0AAD7M252</accession>
<dbReference type="Proteomes" id="UP001163823">
    <property type="component" value="Chromosome 5"/>
</dbReference>
<evidence type="ECO:0000313" key="4">
    <source>
        <dbReference type="Proteomes" id="UP001163823"/>
    </source>
</evidence>
<dbReference type="SMART" id="SM00285">
    <property type="entry name" value="PBD"/>
    <property type="match status" value="1"/>
</dbReference>
<dbReference type="InterPro" id="IPR000095">
    <property type="entry name" value="CRIB_dom"/>
</dbReference>
<feature type="domain" description="CRIB" evidence="2">
    <location>
        <begin position="32"/>
        <end position="45"/>
    </location>
</feature>
<name>A0AAD7M252_QUISA</name>
<dbReference type="PANTHER" id="PTHR46325:SF20">
    <property type="entry name" value="CRIB DOMAIN-CONTAINING PROTEIN RIC10"/>
    <property type="match status" value="1"/>
</dbReference>
<proteinExistence type="predicted"/>
<comment type="caution">
    <text evidence="3">The sequence shown here is derived from an EMBL/GenBank/DDBJ whole genome shotgun (WGS) entry which is preliminary data.</text>
</comment>
<dbReference type="InterPro" id="IPR036936">
    <property type="entry name" value="CRIB_dom_sf"/>
</dbReference>
<gene>
    <name evidence="3" type="ORF">O6P43_011886</name>
</gene>
<feature type="compositionally biased region" description="Low complexity" evidence="1">
    <location>
        <begin position="79"/>
        <end position="90"/>
    </location>
</feature>
<dbReference type="Pfam" id="PF00786">
    <property type="entry name" value="PBD"/>
    <property type="match status" value="1"/>
</dbReference>
<dbReference type="PROSITE" id="PS50108">
    <property type="entry name" value="CRIB"/>
    <property type="match status" value="1"/>
</dbReference>
<protein>
    <submittedName>
        <fullName evidence="3">CRIB domain containing protein</fullName>
    </submittedName>
</protein>
<evidence type="ECO:0000256" key="1">
    <source>
        <dbReference type="SAM" id="MobiDB-lite"/>
    </source>
</evidence>